<proteinExistence type="predicted"/>
<dbReference type="SUPFAM" id="SSF47473">
    <property type="entry name" value="EF-hand"/>
    <property type="match status" value="1"/>
</dbReference>
<dbReference type="PROSITE" id="PS51336">
    <property type="entry name" value="DM10"/>
    <property type="match status" value="3"/>
</dbReference>
<dbReference type="FunFam" id="2.30.29.170:FF:000004">
    <property type="entry name" value="EF-hand domain containing 2"/>
    <property type="match status" value="1"/>
</dbReference>
<dbReference type="InterPro" id="IPR011992">
    <property type="entry name" value="EF-hand-dom_pair"/>
</dbReference>
<dbReference type="EMBL" id="HBKN01015618">
    <property type="protein sequence ID" value="CAE2293316.1"/>
    <property type="molecule type" value="Transcribed_RNA"/>
</dbReference>
<dbReference type="PROSITE" id="PS50222">
    <property type="entry name" value="EF_HAND_2"/>
    <property type="match status" value="1"/>
</dbReference>
<feature type="domain" description="EF-hand" evidence="9">
    <location>
        <begin position="578"/>
        <end position="613"/>
    </location>
</feature>
<evidence type="ECO:0008006" key="12">
    <source>
        <dbReference type="Google" id="ProtNLM"/>
    </source>
</evidence>
<evidence type="ECO:0000256" key="2">
    <source>
        <dbReference type="ARBA" id="ARBA00022490"/>
    </source>
</evidence>
<dbReference type="GO" id="GO:0072686">
    <property type="term" value="C:mitotic spindle"/>
    <property type="evidence" value="ECO:0007669"/>
    <property type="project" value="TreeGrafter"/>
</dbReference>
<evidence type="ECO:0000256" key="1">
    <source>
        <dbReference type="ARBA" id="ARBA00004611"/>
    </source>
</evidence>
<evidence type="ECO:0000256" key="8">
    <source>
        <dbReference type="SAM" id="MobiDB-lite"/>
    </source>
</evidence>
<evidence type="ECO:0000256" key="4">
    <source>
        <dbReference type="ARBA" id="ARBA00022846"/>
    </source>
</evidence>
<dbReference type="GO" id="GO:0007052">
    <property type="term" value="P:mitotic spindle organization"/>
    <property type="evidence" value="ECO:0007669"/>
    <property type="project" value="TreeGrafter"/>
</dbReference>
<evidence type="ECO:0000259" key="10">
    <source>
        <dbReference type="PROSITE" id="PS51336"/>
    </source>
</evidence>
<dbReference type="GO" id="GO:0000281">
    <property type="term" value="P:mitotic cytokinesis"/>
    <property type="evidence" value="ECO:0007669"/>
    <property type="project" value="TreeGrafter"/>
</dbReference>
<dbReference type="PANTHER" id="PTHR12086">
    <property type="entry name" value="EF-HAND DOMAIN C-TERMINAL CONTAINING PROTEIN"/>
    <property type="match status" value="1"/>
</dbReference>
<dbReference type="Pfam" id="PF13499">
    <property type="entry name" value="EF-hand_7"/>
    <property type="match status" value="1"/>
</dbReference>
<gene>
    <name evidence="11" type="ORF">GTHE00462_LOCUS12164</name>
</gene>
<organism evidence="11">
    <name type="scientific">Guillardia theta</name>
    <name type="common">Cryptophyte</name>
    <name type="synonym">Cryptomonas phi</name>
    <dbReference type="NCBI Taxonomy" id="55529"/>
    <lineage>
        <taxon>Eukaryota</taxon>
        <taxon>Cryptophyceae</taxon>
        <taxon>Pyrenomonadales</taxon>
        <taxon>Geminigeraceae</taxon>
        <taxon>Guillardia</taxon>
    </lineage>
</organism>
<feature type="domain" description="DM10" evidence="10">
    <location>
        <begin position="449"/>
        <end position="558"/>
    </location>
</feature>
<keyword evidence="6" id="KW-0206">Cytoskeleton</keyword>
<dbReference type="InterPro" id="IPR002048">
    <property type="entry name" value="EF_hand_dom"/>
</dbReference>
<keyword evidence="2" id="KW-0963">Cytoplasm</keyword>
<feature type="region of interest" description="Disordered" evidence="8">
    <location>
        <begin position="1"/>
        <end position="28"/>
    </location>
</feature>
<keyword evidence="7" id="KW-0966">Cell projection</keyword>
<feature type="region of interest" description="Disordered" evidence="8">
    <location>
        <begin position="44"/>
        <end position="71"/>
    </location>
</feature>
<dbReference type="PANTHER" id="PTHR12086:SF9">
    <property type="entry name" value="EF-HAND DOMAIN-CONTAINING PROTEIN 1"/>
    <property type="match status" value="1"/>
</dbReference>
<dbReference type="GO" id="GO:0043014">
    <property type="term" value="F:alpha-tubulin binding"/>
    <property type="evidence" value="ECO:0007669"/>
    <property type="project" value="TreeGrafter"/>
</dbReference>
<feature type="domain" description="DM10" evidence="10">
    <location>
        <begin position="277"/>
        <end position="392"/>
    </location>
</feature>
<reference evidence="11" key="1">
    <citation type="submission" date="2021-01" db="EMBL/GenBank/DDBJ databases">
        <authorList>
            <person name="Corre E."/>
            <person name="Pelletier E."/>
            <person name="Niang G."/>
            <person name="Scheremetjew M."/>
            <person name="Finn R."/>
            <person name="Kale V."/>
            <person name="Holt S."/>
            <person name="Cochrane G."/>
            <person name="Meng A."/>
            <person name="Brown T."/>
            <person name="Cohen L."/>
        </authorList>
    </citation>
    <scope>NUCLEOTIDE SEQUENCE</scope>
    <source>
        <strain evidence="11">CCMP 2712</strain>
    </source>
</reference>
<evidence type="ECO:0000256" key="6">
    <source>
        <dbReference type="ARBA" id="ARBA00023212"/>
    </source>
</evidence>
<name>A0A7S4KGG7_GUITH</name>
<keyword evidence="5" id="KW-0969">Cilium</keyword>
<feature type="compositionally biased region" description="Low complexity" evidence="8">
    <location>
        <begin position="1"/>
        <end position="13"/>
    </location>
</feature>
<dbReference type="SMART" id="SM00676">
    <property type="entry name" value="DM10"/>
    <property type="match status" value="3"/>
</dbReference>
<protein>
    <recommendedName>
        <fullName evidence="12">EF-hand domain-containing protein</fullName>
    </recommendedName>
</protein>
<dbReference type="FunFam" id="2.30.29.170:FF:000001">
    <property type="entry name" value="EF-hand domain containing 1"/>
    <property type="match status" value="1"/>
</dbReference>
<evidence type="ECO:0000256" key="3">
    <source>
        <dbReference type="ARBA" id="ARBA00022737"/>
    </source>
</evidence>
<evidence type="ECO:0000256" key="7">
    <source>
        <dbReference type="ARBA" id="ARBA00023273"/>
    </source>
</evidence>
<sequence>MSRPSSSLSLFPPDQGIPFLPGNSFSDPNRTNFRKSHIFDYRSGTPIQHDVPIRDDGAPASPSRPPSVVPSQVSNYRSISAENSSEFIPAFAGLDGKVLRFEAFITEQVPENLSEPSRVRKFTILYHLVDDSIQINEHRQQNSGYAQGVFMKRHRVPKQELGSQEFVTLFDFASTTVINIYNREFHLTSCNHFTQNFFEANGLNLEFESIIPEDKYMSQRALSESKMNRGAASPMTTSSYNEILDNKSEDTYRVESSIATLTTAQKRDMREKFLKYANKVLRFYAQWDDRSSMFGQKLEYIINYFLQDDKIEVLEVKQQNSGRDPFPKLVKKQRVPRVFRGVPSVGSKEEDFEDEYISDKDLIVGNTIEIFGRDMFLYDCDSFTREYYLHQYGVEQPANQVEPETHVEFPSMPLPPYNGFGSEHDSLASYFNLIPKPRKYDRTKQAALDSIIFRWKAKFDIEKMSMVNPDDHKRRFVISYFMGDGSLSIYEPPIQNSGFVGGKFLERQRVIRHKAKFGDWMTEQDLLIELPGTVWINNYPFSLLETDKFTLRYIHKGKLDNIVSIDLIHQKMRNKVQGMSREIMNVFRLIDEEQSGAVSLDDLVNVIRKFNFELDEDEIIALMGRWDQQKNGFIFYEDFVRTIFE</sequence>
<dbReference type="CDD" id="cd00051">
    <property type="entry name" value="EFh"/>
    <property type="match status" value="1"/>
</dbReference>
<dbReference type="GO" id="GO:0005509">
    <property type="term" value="F:calcium ion binding"/>
    <property type="evidence" value="ECO:0007669"/>
    <property type="project" value="InterPro"/>
</dbReference>
<dbReference type="InterPro" id="IPR040193">
    <property type="entry name" value="EFHC1/EFHC2/EFHB"/>
</dbReference>
<dbReference type="Pfam" id="PF06565">
    <property type="entry name" value="DM10_dom"/>
    <property type="match status" value="3"/>
</dbReference>
<keyword evidence="3" id="KW-0677">Repeat</keyword>
<dbReference type="Gene3D" id="1.10.238.10">
    <property type="entry name" value="EF-hand"/>
    <property type="match status" value="1"/>
</dbReference>
<dbReference type="Gene3D" id="2.30.29.170">
    <property type="match status" value="3"/>
</dbReference>
<keyword evidence="4" id="KW-0282">Flagellum</keyword>
<dbReference type="InterPro" id="IPR006602">
    <property type="entry name" value="DM10_dom"/>
</dbReference>
<dbReference type="AlphaFoldDB" id="A0A7S4KGG7"/>
<feature type="domain" description="DM10" evidence="10">
    <location>
        <begin position="95"/>
        <end position="202"/>
    </location>
</feature>
<evidence type="ECO:0000256" key="5">
    <source>
        <dbReference type="ARBA" id="ARBA00023069"/>
    </source>
</evidence>
<dbReference type="GO" id="GO:0005930">
    <property type="term" value="C:axoneme"/>
    <property type="evidence" value="ECO:0007669"/>
    <property type="project" value="TreeGrafter"/>
</dbReference>
<evidence type="ECO:0000259" key="9">
    <source>
        <dbReference type="PROSITE" id="PS50222"/>
    </source>
</evidence>
<dbReference type="OMA" id="MLNIEQP"/>
<evidence type="ECO:0000313" key="11">
    <source>
        <dbReference type="EMBL" id="CAE2293316.1"/>
    </source>
</evidence>
<comment type="subcellular location">
    <subcellularLocation>
        <location evidence="1">Cytoplasm</location>
        <location evidence="1">Cytoskeleton</location>
        <location evidence="1">Flagellum axoneme</location>
    </subcellularLocation>
</comment>
<dbReference type="GO" id="GO:0060285">
    <property type="term" value="P:cilium-dependent cell motility"/>
    <property type="evidence" value="ECO:0007669"/>
    <property type="project" value="TreeGrafter"/>
</dbReference>
<accession>A0A7S4KGG7</accession>